<sequence length="245" mass="27143">MPRLSIAAVISSGAVDPQRRCRLFSLPPELRNCVVYELVLTVKLSIDSGKVEIAGRDDESIAPGALSLLQTCRVVYSEAHGVFYKTNHLKIEYSWGRESHGFREFVRELDGSRLDAIEVLTLTVTSLEAAIAAIKRVRPCRRLKHLSLHGECDMGDFRDSHGNIQRERGYLKKAIDELPLSVQIITYDNIRLVGSACYPQGQHKAFELATKISDVLASLLKGRAVGLRTEKKGLMRGDGRTPASA</sequence>
<dbReference type="EMBL" id="JAVRRT010000006">
    <property type="protein sequence ID" value="KAK5170963.1"/>
    <property type="molecule type" value="Genomic_DNA"/>
</dbReference>
<dbReference type="RefSeq" id="XP_064659991.1">
    <property type="nucleotide sequence ID" value="XM_064801361.1"/>
</dbReference>
<keyword evidence="2" id="KW-1185">Reference proteome</keyword>
<proteinExistence type="predicted"/>
<evidence type="ECO:0000313" key="1">
    <source>
        <dbReference type="EMBL" id="KAK5170963.1"/>
    </source>
</evidence>
<accession>A0AAV9PFU2</accession>
<dbReference type="AlphaFoldDB" id="A0AAV9PFU2"/>
<reference evidence="1 2" key="1">
    <citation type="submission" date="2023-08" db="EMBL/GenBank/DDBJ databases">
        <title>Black Yeasts Isolated from many extreme environments.</title>
        <authorList>
            <person name="Coleine C."/>
            <person name="Stajich J.E."/>
            <person name="Selbmann L."/>
        </authorList>
    </citation>
    <scope>NUCLEOTIDE SEQUENCE [LARGE SCALE GENOMIC DNA]</scope>
    <source>
        <strain evidence="1 2">CCFEE 5935</strain>
    </source>
</reference>
<protein>
    <submittedName>
        <fullName evidence="1">Uncharacterized protein</fullName>
    </submittedName>
</protein>
<evidence type="ECO:0000313" key="2">
    <source>
        <dbReference type="Proteomes" id="UP001337655"/>
    </source>
</evidence>
<comment type="caution">
    <text evidence="1">The sequence shown here is derived from an EMBL/GenBank/DDBJ whole genome shotgun (WGS) entry which is preliminary data.</text>
</comment>
<organism evidence="1 2">
    <name type="scientific">Saxophila tyrrhenica</name>
    <dbReference type="NCBI Taxonomy" id="1690608"/>
    <lineage>
        <taxon>Eukaryota</taxon>
        <taxon>Fungi</taxon>
        <taxon>Dikarya</taxon>
        <taxon>Ascomycota</taxon>
        <taxon>Pezizomycotina</taxon>
        <taxon>Dothideomycetes</taxon>
        <taxon>Dothideomycetidae</taxon>
        <taxon>Mycosphaerellales</taxon>
        <taxon>Extremaceae</taxon>
        <taxon>Saxophila</taxon>
    </lineage>
</organism>
<dbReference type="GeneID" id="89925453"/>
<dbReference type="Proteomes" id="UP001337655">
    <property type="component" value="Unassembled WGS sequence"/>
</dbReference>
<dbReference type="PANTHER" id="PTHR38790">
    <property type="entry name" value="2EXR DOMAIN-CONTAINING PROTEIN-RELATED"/>
    <property type="match status" value="1"/>
</dbReference>
<name>A0AAV9PFU2_9PEZI</name>
<gene>
    <name evidence="1" type="ORF">LTR77_004107</name>
</gene>